<dbReference type="InterPro" id="IPR010260">
    <property type="entry name" value="AlpA"/>
</dbReference>
<protein>
    <submittedName>
        <fullName evidence="1">Prophage regulatory protein</fullName>
    </submittedName>
</protein>
<accession>A0ABV2MVV6</accession>
<keyword evidence="2" id="KW-1185">Reference proteome</keyword>
<dbReference type="RefSeq" id="WP_354191900.1">
    <property type="nucleotide sequence ID" value="NZ_JBEPML010000001.1"/>
</dbReference>
<name>A0ABV2MVV6_9HYPH</name>
<comment type="caution">
    <text evidence="1">The sequence shown here is derived from an EMBL/GenBank/DDBJ whole genome shotgun (WGS) entry which is preliminary data.</text>
</comment>
<dbReference type="Proteomes" id="UP001549076">
    <property type="component" value="Unassembled WGS sequence"/>
</dbReference>
<dbReference type="EMBL" id="JBEPML010000001">
    <property type="protein sequence ID" value="MET3789833.1"/>
    <property type="molecule type" value="Genomic_DNA"/>
</dbReference>
<dbReference type="Gene3D" id="1.10.238.160">
    <property type="match status" value="1"/>
</dbReference>
<reference evidence="1 2" key="1">
    <citation type="submission" date="2024-06" db="EMBL/GenBank/DDBJ databases">
        <title>Genomic Encyclopedia of Type Strains, Phase IV (KMG-IV): sequencing the most valuable type-strain genomes for metagenomic binning, comparative biology and taxonomic classification.</title>
        <authorList>
            <person name="Goeker M."/>
        </authorList>
    </citation>
    <scope>NUCLEOTIDE SEQUENCE [LARGE SCALE GENOMIC DNA]</scope>
    <source>
        <strain evidence="1 2">DSM 27865</strain>
    </source>
</reference>
<sequence>MHDNPSPSFVRWPELLAEVPLGQNSIRDMISRGEFPAPVPLGPRTVGFVRDEIEAWKAERIAARGGQRNGR</sequence>
<organism evidence="1 2">
    <name type="scientific">Aquamicrobium terrae</name>
    <dbReference type="NCBI Taxonomy" id="1324945"/>
    <lineage>
        <taxon>Bacteria</taxon>
        <taxon>Pseudomonadati</taxon>
        <taxon>Pseudomonadota</taxon>
        <taxon>Alphaproteobacteria</taxon>
        <taxon>Hyphomicrobiales</taxon>
        <taxon>Phyllobacteriaceae</taxon>
        <taxon>Aquamicrobium</taxon>
    </lineage>
</organism>
<evidence type="ECO:0000313" key="2">
    <source>
        <dbReference type="Proteomes" id="UP001549076"/>
    </source>
</evidence>
<proteinExistence type="predicted"/>
<evidence type="ECO:0000313" key="1">
    <source>
        <dbReference type="EMBL" id="MET3789833.1"/>
    </source>
</evidence>
<gene>
    <name evidence="1" type="ORF">ABID37_000017</name>
</gene>
<dbReference type="Pfam" id="PF05930">
    <property type="entry name" value="Phage_AlpA"/>
    <property type="match status" value="1"/>
</dbReference>